<reference evidence="1 2" key="1">
    <citation type="submission" date="2019-05" db="EMBL/GenBank/DDBJ databases">
        <title>Another draft genome of Portunus trituberculatus and its Hox gene families provides insights of decapod evolution.</title>
        <authorList>
            <person name="Jeong J.-H."/>
            <person name="Song I."/>
            <person name="Kim S."/>
            <person name="Choi T."/>
            <person name="Kim D."/>
            <person name="Ryu S."/>
            <person name="Kim W."/>
        </authorList>
    </citation>
    <scope>NUCLEOTIDE SEQUENCE [LARGE SCALE GENOMIC DNA]</scope>
    <source>
        <tissue evidence="1">Muscle</tissue>
    </source>
</reference>
<proteinExistence type="predicted"/>
<accession>A0A5B7KHC4</accession>
<evidence type="ECO:0000313" key="2">
    <source>
        <dbReference type="Proteomes" id="UP000324222"/>
    </source>
</evidence>
<evidence type="ECO:0000313" key="1">
    <source>
        <dbReference type="EMBL" id="MPD03975.1"/>
    </source>
</evidence>
<comment type="caution">
    <text evidence="1">The sequence shown here is derived from an EMBL/GenBank/DDBJ whole genome shotgun (WGS) entry which is preliminary data.</text>
</comment>
<dbReference type="EMBL" id="VSRR010138893">
    <property type="protein sequence ID" value="MPD03975.1"/>
    <property type="molecule type" value="Genomic_DNA"/>
</dbReference>
<sequence length="31" mass="3508">MWFTSAAETDLPTDHLVAVRYTTGRTPVRNT</sequence>
<dbReference type="AlphaFoldDB" id="A0A5B7KHC4"/>
<gene>
    <name evidence="1" type="ORF">E2C01_099637</name>
</gene>
<name>A0A5B7KHC4_PORTR</name>
<protein>
    <submittedName>
        <fullName evidence="1">Uncharacterized protein</fullName>
    </submittedName>
</protein>
<keyword evidence="2" id="KW-1185">Reference proteome</keyword>
<organism evidence="1 2">
    <name type="scientific">Portunus trituberculatus</name>
    <name type="common">Swimming crab</name>
    <name type="synonym">Neptunus trituberculatus</name>
    <dbReference type="NCBI Taxonomy" id="210409"/>
    <lineage>
        <taxon>Eukaryota</taxon>
        <taxon>Metazoa</taxon>
        <taxon>Ecdysozoa</taxon>
        <taxon>Arthropoda</taxon>
        <taxon>Crustacea</taxon>
        <taxon>Multicrustacea</taxon>
        <taxon>Malacostraca</taxon>
        <taxon>Eumalacostraca</taxon>
        <taxon>Eucarida</taxon>
        <taxon>Decapoda</taxon>
        <taxon>Pleocyemata</taxon>
        <taxon>Brachyura</taxon>
        <taxon>Eubrachyura</taxon>
        <taxon>Portunoidea</taxon>
        <taxon>Portunidae</taxon>
        <taxon>Portuninae</taxon>
        <taxon>Portunus</taxon>
    </lineage>
</organism>
<dbReference type="Proteomes" id="UP000324222">
    <property type="component" value="Unassembled WGS sequence"/>
</dbReference>